<proteinExistence type="predicted"/>
<protein>
    <recommendedName>
        <fullName evidence="4">RING-type domain-containing protein</fullName>
    </recommendedName>
</protein>
<dbReference type="InterPro" id="IPR013083">
    <property type="entry name" value="Znf_RING/FYVE/PHD"/>
</dbReference>
<dbReference type="GO" id="GO:0005634">
    <property type="term" value="C:nucleus"/>
    <property type="evidence" value="ECO:0007669"/>
    <property type="project" value="TreeGrafter"/>
</dbReference>
<name>A0A1X2G4K1_9FUNG</name>
<dbReference type="SMART" id="SM00184">
    <property type="entry name" value="RING"/>
    <property type="match status" value="1"/>
</dbReference>
<dbReference type="PROSITE" id="PS50089">
    <property type="entry name" value="ZF_RING_2"/>
    <property type="match status" value="1"/>
</dbReference>
<evidence type="ECO:0000313" key="6">
    <source>
        <dbReference type="Proteomes" id="UP000242146"/>
    </source>
</evidence>
<accession>A0A1X2G4K1</accession>
<dbReference type="GO" id="GO:0031297">
    <property type="term" value="P:replication fork processing"/>
    <property type="evidence" value="ECO:0007669"/>
    <property type="project" value="TreeGrafter"/>
</dbReference>
<evidence type="ECO:0000313" key="5">
    <source>
        <dbReference type="EMBL" id="ORX44773.1"/>
    </source>
</evidence>
<dbReference type="GO" id="GO:0016567">
    <property type="term" value="P:protein ubiquitination"/>
    <property type="evidence" value="ECO:0007669"/>
    <property type="project" value="TreeGrafter"/>
</dbReference>
<dbReference type="InterPro" id="IPR052639">
    <property type="entry name" value="TRAIP_ubiq-protein_ligase"/>
</dbReference>
<organism evidence="5 6">
    <name type="scientific">Hesseltinella vesiculosa</name>
    <dbReference type="NCBI Taxonomy" id="101127"/>
    <lineage>
        <taxon>Eukaryota</taxon>
        <taxon>Fungi</taxon>
        <taxon>Fungi incertae sedis</taxon>
        <taxon>Mucoromycota</taxon>
        <taxon>Mucoromycotina</taxon>
        <taxon>Mucoromycetes</taxon>
        <taxon>Mucorales</taxon>
        <taxon>Cunninghamellaceae</taxon>
        <taxon>Hesseltinella</taxon>
    </lineage>
</organism>
<dbReference type="Gene3D" id="3.30.40.10">
    <property type="entry name" value="Zinc/RING finger domain, C3HC4 (zinc finger)"/>
    <property type="match status" value="1"/>
</dbReference>
<dbReference type="GO" id="GO:0061630">
    <property type="term" value="F:ubiquitin protein ligase activity"/>
    <property type="evidence" value="ECO:0007669"/>
    <property type="project" value="TreeGrafter"/>
</dbReference>
<dbReference type="EMBL" id="MCGT01000046">
    <property type="protein sequence ID" value="ORX44773.1"/>
    <property type="molecule type" value="Genomic_DNA"/>
</dbReference>
<dbReference type="AlphaFoldDB" id="A0A1X2G4K1"/>
<keyword evidence="1" id="KW-0863">Zinc-finger</keyword>
<dbReference type="InterPro" id="IPR001841">
    <property type="entry name" value="Znf_RING"/>
</dbReference>
<comment type="caution">
    <text evidence="5">The sequence shown here is derived from an EMBL/GenBank/DDBJ whole genome shotgun (WGS) entry which is preliminary data.</text>
</comment>
<dbReference type="PANTHER" id="PTHR46569">
    <property type="entry name" value="E3 UBIQUITIN-PROTEIN LIGASE TRAIP"/>
    <property type="match status" value="1"/>
</dbReference>
<sequence length="175" mass="19876">MSSTECAICLDSLKNNLSALRCGHTFHSDCIAKWLVNQSACPCCKKTANHRTHVIPLYIDLTQRSDAESSSHTDANSQGNEKQLQTSNHQLRGQLDSCANQLKESRLENERLRKEASAQASKIRSYRSLQSVIDLQRRLSTEDARDRMRHWAMLPRDELGLITASLFEKYRDLTG</sequence>
<dbReference type="GO" id="GO:0090734">
    <property type="term" value="C:site of DNA damage"/>
    <property type="evidence" value="ECO:0007669"/>
    <property type="project" value="TreeGrafter"/>
</dbReference>
<evidence type="ECO:0000256" key="1">
    <source>
        <dbReference type="PROSITE-ProRule" id="PRU00175"/>
    </source>
</evidence>
<gene>
    <name evidence="5" type="ORF">DM01DRAFT_1178649</name>
</gene>
<keyword evidence="1" id="KW-0862">Zinc</keyword>
<dbReference type="STRING" id="101127.A0A1X2G4K1"/>
<evidence type="ECO:0000256" key="3">
    <source>
        <dbReference type="SAM" id="MobiDB-lite"/>
    </source>
</evidence>
<evidence type="ECO:0000256" key="2">
    <source>
        <dbReference type="SAM" id="Coils"/>
    </source>
</evidence>
<evidence type="ECO:0000259" key="4">
    <source>
        <dbReference type="PROSITE" id="PS50089"/>
    </source>
</evidence>
<reference evidence="5 6" key="1">
    <citation type="submission" date="2016-07" db="EMBL/GenBank/DDBJ databases">
        <title>Pervasive Adenine N6-methylation of Active Genes in Fungi.</title>
        <authorList>
            <consortium name="DOE Joint Genome Institute"/>
            <person name="Mondo S.J."/>
            <person name="Dannebaum R.O."/>
            <person name="Kuo R.C."/>
            <person name="Labutti K."/>
            <person name="Haridas S."/>
            <person name="Kuo A."/>
            <person name="Salamov A."/>
            <person name="Ahrendt S.R."/>
            <person name="Lipzen A."/>
            <person name="Sullivan W."/>
            <person name="Andreopoulos W.B."/>
            <person name="Clum A."/>
            <person name="Lindquist E."/>
            <person name="Daum C."/>
            <person name="Ramamoorthy G.K."/>
            <person name="Gryganskyi A."/>
            <person name="Culley D."/>
            <person name="Magnuson J.K."/>
            <person name="James T.Y."/>
            <person name="O'Malley M.A."/>
            <person name="Stajich J.E."/>
            <person name="Spatafora J.W."/>
            <person name="Visel A."/>
            <person name="Grigoriev I.V."/>
        </authorList>
    </citation>
    <scope>NUCLEOTIDE SEQUENCE [LARGE SCALE GENOMIC DNA]</scope>
    <source>
        <strain evidence="5 6">NRRL 3301</strain>
    </source>
</reference>
<feature type="compositionally biased region" description="Polar residues" evidence="3">
    <location>
        <begin position="72"/>
        <end position="85"/>
    </location>
</feature>
<dbReference type="CDD" id="cd16454">
    <property type="entry name" value="RING-H2_PA-TM-RING"/>
    <property type="match status" value="1"/>
</dbReference>
<dbReference type="PANTHER" id="PTHR46569:SF1">
    <property type="entry name" value="E3 UBIQUITIN-PROTEIN LIGASE RFWD3-RELATED"/>
    <property type="match status" value="1"/>
</dbReference>
<dbReference type="Pfam" id="PF13923">
    <property type="entry name" value="zf-C3HC4_2"/>
    <property type="match status" value="1"/>
</dbReference>
<feature type="domain" description="RING-type" evidence="4">
    <location>
        <begin position="6"/>
        <end position="45"/>
    </location>
</feature>
<feature type="coiled-coil region" evidence="2">
    <location>
        <begin position="95"/>
        <end position="122"/>
    </location>
</feature>
<keyword evidence="1" id="KW-0479">Metal-binding</keyword>
<feature type="region of interest" description="Disordered" evidence="3">
    <location>
        <begin position="66"/>
        <end position="85"/>
    </location>
</feature>
<dbReference type="GO" id="GO:0008270">
    <property type="term" value="F:zinc ion binding"/>
    <property type="evidence" value="ECO:0007669"/>
    <property type="project" value="UniProtKB-KW"/>
</dbReference>
<dbReference type="OrthoDB" id="8062037at2759"/>
<keyword evidence="6" id="KW-1185">Reference proteome</keyword>
<dbReference type="SUPFAM" id="SSF57850">
    <property type="entry name" value="RING/U-box"/>
    <property type="match status" value="1"/>
</dbReference>
<keyword evidence="2" id="KW-0175">Coiled coil</keyword>
<dbReference type="Proteomes" id="UP000242146">
    <property type="component" value="Unassembled WGS sequence"/>
</dbReference>